<dbReference type="EMBL" id="JAIWYP010000003">
    <property type="protein sequence ID" value="KAH3855850.1"/>
    <property type="molecule type" value="Genomic_DNA"/>
</dbReference>
<sequence length="129" mass="14675">MNDDNVTQAGRFPVAATERYMRGLIMTMTMLLPKPSEGQFKNNNILLLTFKSDQCDIQGTALGETSTTTLYDFRILKPSEDPLNLQQELCSPGSTEKCSLEYHLFHHMTMYELNDDDDDNDNDHVEVHG</sequence>
<proteinExistence type="predicted"/>
<dbReference type="AlphaFoldDB" id="A0A9D4LD00"/>
<gene>
    <name evidence="1" type="ORF">DPMN_098420</name>
</gene>
<protein>
    <submittedName>
        <fullName evidence="1">Uncharacterized protein</fullName>
    </submittedName>
</protein>
<keyword evidence="2" id="KW-1185">Reference proteome</keyword>
<comment type="caution">
    <text evidence="1">The sequence shown here is derived from an EMBL/GenBank/DDBJ whole genome shotgun (WGS) entry which is preliminary data.</text>
</comment>
<evidence type="ECO:0000313" key="1">
    <source>
        <dbReference type="EMBL" id="KAH3855850.1"/>
    </source>
</evidence>
<organism evidence="1 2">
    <name type="scientific">Dreissena polymorpha</name>
    <name type="common">Zebra mussel</name>
    <name type="synonym">Mytilus polymorpha</name>
    <dbReference type="NCBI Taxonomy" id="45954"/>
    <lineage>
        <taxon>Eukaryota</taxon>
        <taxon>Metazoa</taxon>
        <taxon>Spiralia</taxon>
        <taxon>Lophotrochozoa</taxon>
        <taxon>Mollusca</taxon>
        <taxon>Bivalvia</taxon>
        <taxon>Autobranchia</taxon>
        <taxon>Heteroconchia</taxon>
        <taxon>Euheterodonta</taxon>
        <taxon>Imparidentia</taxon>
        <taxon>Neoheterodontei</taxon>
        <taxon>Myida</taxon>
        <taxon>Dreissenoidea</taxon>
        <taxon>Dreissenidae</taxon>
        <taxon>Dreissena</taxon>
    </lineage>
</organism>
<name>A0A9D4LD00_DREPO</name>
<dbReference type="Proteomes" id="UP000828390">
    <property type="component" value="Unassembled WGS sequence"/>
</dbReference>
<reference evidence="1" key="2">
    <citation type="submission" date="2020-11" db="EMBL/GenBank/DDBJ databases">
        <authorList>
            <person name="McCartney M.A."/>
            <person name="Auch B."/>
            <person name="Kono T."/>
            <person name="Mallez S."/>
            <person name="Becker A."/>
            <person name="Gohl D.M."/>
            <person name="Silverstein K.A.T."/>
            <person name="Koren S."/>
            <person name="Bechman K.B."/>
            <person name="Herman A."/>
            <person name="Abrahante J.E."/>
            <person name="Garbe J."/>
        </authorList>
    </citation>
    <scope>NUCLEOTIDE SEQUENCE</scope>
    <source>
        <strain evidence="1">Duluth1</strain>
        <tissue evidence="1">Whole animal</tissue>
    </source>
</reference>
<reference evidence="1" key="1">
    <citation type="journal article" date="2019" name="bioRxiv">
        <title>The Genome of the Zebra Mussel, Dreissena polymorpha: A Resource for Invasive Species Research.</title>
        <authorList>
            <person name="McCartney M.A."/>
            <person name="Auch B."/>
            <person name="Kono T."/>
            <person name="Mallez S."/>
            <person name="Zhang Y."/>
            <person name="Obille A."/>
            <person name="Becker A."/>
            <person name="Abrahante J.E."/>
            <person name="Garbe J."/>
            <person name="Badalamenti J.P."/>
            <person name="Herman A."/>
            <person name="Mangelson H."/>
            <person name="Liachko I."/>
            <person name="Sullivan S."/>
            <person name="Sone E.D."/>
            <person name="Koren S."/>
            <person name="Silverstein K.A.T."/>
            <person name="Beckman K.B."/>
            <person name="Gohl D.M."/>
        </authorList>
    </citation>
    <scope>NUCLEOTIDE SEQUENCE</scope>
    <source>
        <strain evidence="1">Duluth1</strain>
        <tissue evidence="1">Whole animal</tissue>
    </source>
</reference>
<accession>A0A9D4LD00</accession>
<evidence type="ECO:0000313" key="2">
    <source>
        <dbReference type="Proteomes" id="UP000828390"/>
    </source>
</evidence>